<geneLocation type="plasmid" evidence="1">
    <name>p3</name>
</geneLocation>
<organism evidence="1">
    <name type="scientific">Polaromonas hydrogenivorans</name>
    <dbReference type="NCBI Taxonomy" id="335476"/>
    <lineage>
        <taxon>Bacteria</taxon>
        <taxon>Pseudomonadati</taxon>
        <taxon>Pseudomonadota</taxon>
        <taxon>Betaproteobacteria</taxon>
        <taxon>Burkholderiales</taxon>
        <taxon>Comamonadaceae</taxon>
        <taxon>Polaromonas</taxon>
    </lineage>
</organism>
<evidence type="ECO:0000313" key="1">
    <source>
        <dbReference type="EMBL" id="XBP72994.1"/>
    </source>
</evidence>
<reference evidence="1" key="1">
    <citation type="submission" date="2024-05" db="EMBL/GenBank/DDBJ databases">
        <authorList>
            <person name="Bunk B."/>
            <person name="Swiderski J."/>
            <person name="Sproer C."/>
            <person name="Thiel V."/>
        </authorList>
    </citation>
    <scope>NUCLEOTIDE SEQUENCE</scope>
    <source>
        <strain evidence="1">DSM 17735</strain>
        <plasmid evidence="1">p3</plasmid>
    </source>
</reference>
<dbReference type="RefSeq" id="WP_349282885.1">
    <property type="nucleotide sequence ID" value="NZ_CBCSCU010000094.1"/>
</dbReference>
<sequence length="194" mass="20840">MIDAVRRSYASIRANAPPEAPVVLLRIGEDQTGVASGTGIEPGQVLMLEMGASRTSTDCFKHRPPSPLEIENAIMVVEDEVARARGAALEGATLYSTDERVNDMARMAGCPDALVSTLTIEQVEGLFNQLAARAEGRPSSQVRIPDDPRFAATLLILREFMHHLHFGSIQVLRHAAFTTAVNPPEKGGAREPGG</sequence>
<dbReference type="Gene3D" id="3.30.420.150">
    <property type="entry name" value="Exopolyphosphatase. Domain 2"/>
    <property type="match status" value="1"/>
</dbReference>
<proteinExistence type="predicted"/>
<protein>
    <submittedName>
        <fullName evidence="1">Uncharacterized protein</fullName>
    </submittedName>
</protein>
<gene>
    <name evidence="1" type="ORF">ABLV49_24700</name>
</gene>
<name>A0AAU7LZG4_9BURK</name>
<accession>A0AAU7LZG4</accession>
<dbReference type="AlphaFoldDB" id="A0AAU7LZG4"/>
<dbReference type="EMBL" id="CP157678">
    <property type="protein sequence ID" value="XBP72994.1"/>
    <property type="molecule type" value="Genomic_DNA"/>
</dbReference>
<keyword evidence="1" id="KW-0614">Plasmid</keyword>